<keyword evidence="3" id="KW-1185">Reference proteome</keyword>
<evidence type="ECO:0000256" key="1">
    <source>
        <dbReference type="SAM" id="MobiDB-lite"/>
    </source>
</evidence>
<evidence type="ECO:0000313" key="3">
    <source>
        <dbReference type="Proteomes" id="UP001303473"/>
    </source>
</evidence>
<evidence type="ECO:0008006" key="4">
    <source>
        <dbReference type="Google" id="ProtNLM"/>
    </source>
</evidence>
<dbReference type="PANTHER" id="PTHR42084">
    <property type="entry name" value="YALI0E26631P"/>
    <property type="match status" value="1"/>
</dbReference>
<feature type="region of interest" description="Disordered" evidence="1">
    <location>
        <begin position="1"/>
        <end position="73"/>
    </location>
</feature>
<organism evidence="2 3">
    <name type="scientific">Diplogelasinospora grovesii</name>
    <dbReference type="NCBI Taxonomy" id="303347"/>
    <lineage>
        <taxon>Eukaryota</taxon>
        <taxon>Fungi</taxon>
        <taxon>Dikarya</taxon>
        <taxon>Ascomycota</taxon>
        <taxon>Pezizomycotina</taxon>
        <taxon>Sordariomycetes</taxon>
        <taxon>Sordariomycetidae</taxon>
        <taxon>Sordariales</taxon>
        <taxon>Diplogelasinosporaceae</taxon>
        <taxon>Diplogelasinospora</taxon>
    </lineage>
</organism>
<name>A0AAN6NH05_9PEZI</name>
<feature type="compositionally biased region" description="Polar residues" evidence="1">
    <location>
        <begin position="128"/>
        <end position="158"/>
    </location>
</feature>
<feature type="compositionally biased region" description="Low complexity" evidence="1">
    <location>
        <begin position="62"/>
        <end position="73"/>
    </location>
</feature>
<comment type="caution">
    <text evidence="2">The sequence shown here is derived from an EMBL/GenBank/DDBJ whole genome shotgun (WGS) entry which is preliminary data.</text>
</comment>
<gene>
    <name evidence="2" type="ORF">QBC46DRAFT_373984</name>
</gene>
<feature type="compositionally biased region" description="Acidic residues" evidence="1">
    <location>
        <begin position="217"/>
        <end position="237"/>
    </location>
</feature>
<feature type="compositionally biased region" description="Polar residues" evidence="1">
    <location>
        <begin position="370"/>
        <end position="384"/>
    </location>
</feature>
<feature type="compositionally biased region" description="Basic and acidic residues" evidence="1">
    <location>
        <begin position="346"/>
        <end position="355"/>
    </location>
</feature>
<reference evidence="3" key="1">
    <citation type="journal article" date="2023" name="Mol. Phylogenet. Evol.">
        <title>Genome-scale phylogeny and comparative genomics of the fungal order Sordariales.</title>
        <authorList>
            <person name="Hensen N."/>
            <person name="Bonometti L."/>
            <person name="Westerberg I."/>
            <person name="Brannstrom I.O."/>
            <person name="Guillou S."/>
            <person name="Cros-Aarteil S."/>
            <person name="Calhoun S."/>
            <person name="Haridas S."/>
            <person name="Kuo A."/>
            <person name="Mondo S."/>
            <person name="Pangilinan J."/>
            <person name="Riley R."/>
            <person name="LaButti K."/>
            <person name="Andreopoulos B."/>
            <person name="Lipzen A."/>
            <person name="Chen C."/>
            <person name="Yan M."/>
            <person name="Daum C."/>
            <person name="Ng V."/>
            <person name="Clum A."/>
            <person name="Steindorff A."/>
            <person name="Ohm R.A."/>
            <person name="Martin F."/>
            <person name="Silar P."/>
            <person name="Natvig D.O."/>
            <person name="Lalanne C."/>
            <person name="Gautier V."/>
            <person name="Ament-Velasquez S.L."/>
            <person name="Kruys A."/>
            <person name="Hutchinson M.I."/>
            <person name="Powell A.J."/>
            <person name="Barry K."/>
            <person name="Miller A.N."/>
            <person name="Grigoriev I.V."/>
            <person name="Debuchy R."/>
            <person name="Gladieux P."/>
            <person name="Hiltunen Thoren M."/>
            <person name="Johannesson H."/>
        </authorList>
    </citation>
    <scope>NUCLEOTIDE SEQUENCE [LARGE SCALE GENOMIC DNA]</scope>
    <source>
        <strain evidence="3">CBS 340.73</strain>
    </source>
</reference>
<feature type="compositionally biased region" description="Low complexity" evidence="1">
    <location>
        <begin position="257"/>
        <end position="272"/>
    </location>
</feature>
<protein>
    <recommendedName>
        <fullName evidence="4">Serine/threonine-protein kinase ppk6</fullName>
    </recommendedName>
</protein>
<accession>A0AAN6NH05</accession>
<proteinExistence type="predicted"/>
<dbReference type="AlphaFoldDB" id="A0AAN6NH05"/>
<evidence type="ECO:0000313" key="2">
    <source>
        <dbReference type="EMBL" id="KAK3944668.1"/>
    </source>
</evidence>
<sequence>MSADLFAAFENPPQSSGTQQNPSQSGGGPQPDDPFSFLTSSFPAPKPQTSQQTSAWPTLQQPTTASPASAWPAPQFQYNAQNVSAQAHNASVWGDLAGLGATQSGSPFAVQKPAEEEDDDWGDFEGPATSTRAQQPVLPSTTNLYNPPAVSATTTQPPVRTRVIRASTLDMMNNRLVDIGGTSSTQVPRHEAPSWGAPTKKERPQKKPTNTNADVLFDADDFDGQDIAEEDDDDFGDFEGGTTVTVAPRAAPPKPAPSLDLLSLDSISSSPAQTKKQPPGLLLSSLSPTDNALPYPQAPKSPYGSFQNRKPAAMKELKVKTPLGEEFPVEVKQQSPSPVTAWPSVEQRDPEREEWAAFEDLPDTKPTRSKAASTQKPTAQQTASEWDWGNDWDSAAQETQPKATAAGTNSLPSDASGPPPTNVPPPSILLSIFPQLLDLANTSLLKPISAQPASVQDRVLSDEATLIFLRCYLTLATVAARIIAGRKLRWHRDKLLMQKMSISAAGGKGGMKLAGVDKQQSAHEDREAAEVVDVWKKQVGRLRSAVAAANRAASTDLKVPELAVTVAVQTAKGALTAPKPCVICGLKRDERIPKVDYLMEDSFGEWWVEFWGHRACRNFWLEHEVKLRSR</sequence>
<feature type="compositionally biased region" description="Low complexity" evidence="1">
    <location>
        <begin position="12"/>
        <end position="24"/>
    </location>
</feature>
<feature type="compositionally biased region" description="Pro residues" evidence="1">
    <location>
        <begin position="417"/>
        <end position="426"/>
    </location>
</feature>
<feature type="region of interest" description="Disordered" evidence="1">
    <location>
        <begin position="98"/>
        <end position="161"/>
    </location>
</feature>
<feature type="region of interest" description="Disordered" evidence="1">
    <location>
        <begin position="178"/>
        <end position="426"/>
    </location>
</feature>
<feature type="compositionally biased region" description="Polar residues" evidence="1">
    <location>
        <begin position="37"/>
        <end position="61"/>
    </location>
</feature>
<dbReference type="Proteomes" id="UP001303473">
    <property type="component" value="Unassembled WGS sequence"/>
</dbReference>
<dbReference type="PANTHER" id="PTHR42084:SF1">
    <property type="entry name" value="SERINE_THREONINE-PROTEIN KINASE PPK6"/>
    <property type="match status" value="1"/>
</dbReference>
<dbReference type="EMBL" id="MU853758">
    <property type="protein sequence ID" value="KAK3944668.1"/>
    <property type="molecule type" value="Genomic_DNA"/>
</dbReference>
<feature type="compositionally biased region" description="Polar residues" evidence="1">
    <location>
        <begin position="396"/>
        <end position="413"/>
    </location>
</feature>